<dbReference type="AlphaFoldDB" id="A0A4R6PKX7"/>
<name>A0A4R6PKX7_NOCIG</name>
<dbReference type="Proteomes" id="UP000295087">
    <property type="component" value="Unassembled WGS sequence"/>
</dbReference>
<proteinExistence type="predicted"/>
<comment type="caution">
    <text evidence="1">The sequence shown here is derived from an EMBL/GenBank/DDBJ whole genome shotgun (WGS) entry which is preliminary data.</text>
</comment>
<dbReference type="RefSeq" id="WP_067486906.1">
    <property type="nucleotide sequence ID" value="NZ_SNXK01000003.1"/>
</dbReference>
<evidence type="ECO:0008006" key="3">
    <source>
        <dbReference type="Google" id="ProtNLM"/>
    </source>
</evidence>
<sequence>MTTHEQQQLDEVIERLTIRYPNISPEEITDIVRETYQHFGSAQVRDFVPLLVEHHVKDELGTPTGDIPPIPD</sequence>
<keyword evidence="2" id="KW-1185">Reference proteome</keyword>
<organism evidence="1 2">
    <name type="scientific">Nocardia ignorata</name>
    <dbReference type="NCBI Taxonomy" id="145285"/>
    <lineage>
        <taxon>Bacteria</taxon>
        <taxon>Bacillati</taxon>
        <taxon>Actinomycetota</taxon>
        <taxon>Actinomycetes</taxon>
        <taxon>Mycobacteriales</taxon>
        <taxon>Nocardiaceae</taxon>
        <taxon>Nocardia</taxon>
    </lineage>
</organism>
<evidence type="ECO:0000313" key="1">
    <source>
        <dbReference type="EMBL" id="TDP38781.1"/>
    </source>
</evidence>
<dbReference type="EMBL" id="SNXK01000003">
    <property type="protein sequence ID" value="TDP38781.1"/>
    <property type="molecule type" value="Genomic_DNA"/>
</dbReference>
<evidence type="ECO:0000313" key="2">
    <source>
        <dbReference type="Proteomes" id="UP000295087"/>
    </source>
</evidence>
<protein>
    <recommendedName>
        <fullName evidence="3">CUE domain-containing protein</fullName>
    </recommendedName>
</protein>
<accession>A0A4R6PKX7</accession>
<dbReference type="NCBIfam" id="NF046112">
    <property type="entry name" value="MSMEG_6209_Nter"/>
    <property type="match status" value="1"/>
</dbReference>
<reference evidence="1 2" key="1">
    <citation type="submission" date="2019-03" db="EMBL/GenBank/DDBJ databases">
        <title>Genomic Encyclopedia of Type Strains, Phase IV (KMG-IV): sequencing the most valuable type-strain genomes for metagenomic binning, comparative biology and taxonomic classification.</title>
        <authorList>
            <person name="Goeker M."/>
        </authorList>
    </citation>
    <scope>NUCLEOTIDE SEQUENCE [LARGE SCALE GENOMIC DNA]</scope>
    <source>
        <strain evidence="1 2">DSM 44496</strain>
    </source>
</reference>
<gene>
    <name evidence="1" type="ORF">DFR75_103439</name>
</gene>
<dbReference type="Gene3D" id="1.10.8.1060">
    <property type="entry name" value="Corynebacterium glutamicum thioredoxin-dependent arsenate reductase, N-terminal domain"/>
    <property type="match status" value="1"/>
</dbReference>